<evidence type="ECO:0000259" key="1">
    <source>
        <dbReference type="PROSITE" id="PS50097"/>
    </source>
</evidence>
<sequence length="342" mass="40245">MEPERAEGLFLLDNFSTIHQNMFRFDVVLSKNIVGIDHLKPVSICVKPKENQIVDIWINKLPTNEFTHTEYKIFVIKDDQRVLISSSTFAFENEEELGLVTKPVGELLSADGSFQLECFIEINSYNLSNEIRQKYKQIFNEERYADCKIHVTGESYKTDESFFAHRCILSQYEHFYAALTFHDHEPKDQIKCHIKIFDSTPEAVKSFLLFLYCGYIEEEQLRANASDILLLADLYLIENLKYSAECYLAAGIFGLEDIFRLCGFMDRLNVPTILEACQEFIREHEAEVKKHEIWMEIQMDYHDVALRLATDGLREEIIFRDSFNFDDPEDFFYDFYTRFFAE</sequence>
<dbReference type="WBParaSite" id="scaffold9355_cov210.g13880">
    <property type="protein sequence ID" value="scaffold9355_cov210.g13880"/>
    <property type="gene ID" value="scaffold9355_cov210.g13880"/>
</dbReference>
<evidence type="ECO:0000313" key="2">
    <source>
        <dbReference type="Proteomes" id="UP000887561"/>
    </source>
</evidence>
<reference evidence="3" key="1">
    <citation type="submission" date="2022-11" db="UniProtKB">
        <authorList>
            <consortium name="WormBaseParasite"/>
        </authorList>
    </citation>
    <scope>IDENTIFICATION</scope>
</reference>
<dbReference type="CDD" id="cd18186">
    <property type="entry name" value="BTB_POZ_ZBTB_KLHL-like"/>
    <property type="match status" value="1"/>
</dbReference>
<dbReference type="SMART" id="SM00225">
    <property type="entry name" value="BTB"/>
    <property type="match status" value="1"/>
</dbReference>
<feature type="domain" description="BTB" evidence="1">
    <location>
        <begin position="145"/>
        <end position="220"/>
    </location>
</feature>
<dbReference type="PROSITE" id="PS50097">
    <property type="entry name" value="BTB"/>
    <property type="match status" value="1"/>
</dbReference>
<dbReference type="AlphaFoldDB" id="A0A915N8F5"/>
<organism evidence="2 3">
    <name type="scientific">Meloidogyne javanica</name>
    <name type="common">Root-knot nematode worm</name>
    <dbReference type="NCBI Taxonomy" id="6303"/>
    <lineage>
        <taxon>Eukaryota</taxon>
        <taxon>Metazoa</taxon>
        <taxon>Ecdysozoa</taxon>
        <taxon>Nematoda</taxon>
        <taxon>Chromadorea</taxon>
        <taxon>Rhabditida</taxon>
        <taxon>Tylenchina</taxon>
        <taxon>Tylenchomorpha</taxon>
        <taxon>Tylenchoidea</taxon>
        <taxon>Meloidogynidae</taxon>
        <taxon>Meloidogyninae</taxon>
        <taxon>Meloidogyne</taxon>
        <taxon>Meloidogyne incognita group</taxon>
    </lineage>
</organism>
<protein>
    <submittedName>
        <fullName evidence="3">BTB domain-containing protein</fullName>
    </submittedName>
</protein>
<accession>A0A915N8F5</accession>
<name>A0A915N8F5_MELJA</name>
<dbReference type="Gene3D" id="3.30.710.10">
    <property type="entry name" value="Potassium Channel Kv1.1, Chain A"/>
    <property type="match status" value="1"/>
</dbReference>
<dbReference type="InterPro" id="IPR000210">
    <property type="entry name" value="BTB/POZ_dom"/>
</dbReference>
<dbReference type="SUPFAM" id="SSF54695">
    <property type="entry name" value="POZ domain"/>
    <property type="match status" value="1"/>
</dbReference>
<dbReference type="InterPro" id="IPR011333">
    <property type="entry name" value="SKP1/BTB/POZ_sf"/>
</dbReference>
<dbReference type="PANTHER" id="PTHR24413">
    <property type="entry name" value="SPECKLE-TYPE POZ PROTEIN"/>
    <property type="match status" value="1"/>
</dbReference>
<dbReference type="Proteomes" id="UP000887561">
    <property type="component" value="Unplaced"/>
</dbReference>
<evidence type="ECO:0000313" key="3">
    <source>
        <dbReference type="WBParaSite" id="scaffold9355_cov210.g13880"/>
    </source>
</evidence>
<keyword evidence="2" id="KW-1185">Reference proteome</keyword>
<proteinExistence type="predicted"/>
<dbReference type="Pfam" id="PF00651">
    <property type="entry name" value="BTB"/>
    <property type="match status" value="1"/>
</dbReference>